<accession>A0A4Z0D3I1</accession>
<dbReference type="AlphaFoldDB" id="A0A4Z0D3I1"/>
<comment type="caution">
    <text evidence="9">The sequence shown here is derived from an EMBL/GenBank/DDBJ whole genome shotgun (WGS) entry which is preliminary data.</text>
</comment>
<dbReference type="GO" id="GO:0015031">
    <property type="term" value="P:protein transport"/>
    <property type="evidence" value="ECO:0007669"/>
    <property type="project" value="UniProtKB-KW"/>
</dbReference>
<evidence type="ECO:0000256" key="3">
    <source>
        <dbReference type="ARBA" id="ARBA00022448"/>
    </source>
</evidence>
<dbReference type="OrthoDB" id="2199517at2"/>
<dbReference type="RefSeq" id="WP_135271234.1">
    <property type="nucleotide sequence ID" value="NZ_SRIB01000008.1"/>
</dbReference>
<evidence type="ECO:0000313" key="9">
    <source>
        <dbReference type="EMBL" id="TFZ39918.1"/>
    </source>
</evidence>
<dbReference type="GO" id="GO:0005829">
    <property type="term" value="C:cytosol"/>
    <property type="evidence" value="ECO:0007669"/>
    <property type="project" value="TreeGrafter"/>
</dbReference>
<evidence type="ECO:0000259" key="8">
    <source>
        <dbReference type="Pfam" id="PF02108"/>
    </source>
</evidence>
<dbReference type="InterPro" id="IPR018035">
    <property type="entry name" value="Flagellar_FliH/T3SS_HrpE"/>
</dbReference>
<keyword evidence="5" id="KW-0653">Protein transport</keyword>
<sequence length="250" mass="28993">MESSYRVIKKHEVELDRHTIEVKEVNVKKIEVDSKKEDLNIYENEENKEEFLEAMSIKQRIIEEAETERKYILQKASEELEDLKKSAFEEGYNSGYEKGYIEGKERAKIESENIKLNAIKLLKNAQKESEDFLINFREEIIKLAATIAEKMANIAIDTSEENIMNIIHPILEEIENATNVIITVNPSKYEILKKNLPSLRERYKQINFNVLKDADIEINGCIIESGNKIIDAQFRNQIISIVNELINSGE</sequence>
<reference evidence="9 10" key="1">
    <citation type="submission" date="2019-03" db="EMBL/GenBank/DDBJ databases">
        <title>Draft genome sequence data and analysis of a Fermenting Bacterium, Soehngenia longevitae strain 1933PT, isolated from petroleum reservoir in Azerbaijan.</title>
        <authorList>
            <person name="Grouzdev D.S."/>
            <person name="Bidzhieva S.K."/>
            <person name="Sokolova D.S."/>
            <person name="Tourova T.P."/>
            <person name="Poltaraus A.B."/>
            <person name="Nazina T.N."/>
        </authorList>
    </citation>
    <scope>NUCLEOTIDE SEQUENCE [LARGE SCALE GENOMIC DNA]</scope>
    <source>
        <strain evidence="9 10">1933P</strain>
    </source>
</reference>
<keyword evidence="7" id="KW-0175">Coiled coil</keyword>
<evidence type="ECO:0000256" key="4">
    <source>
        <dbReference type="ARBA" id="ARBA00022795"/>
    </source>
</evidence>
<dbReference type="EMBL" id="SRIB01000008">
    <property type="protein sequence ID" value="TFZ39918.1"/>
    <property type="molecule type" value="Genomic_DNA"/>
</dbReference>
<keyword evidence="3" id="KW-0813">Transport</keyword>
<organism evidence="9 10">
    <name type="scientific">Soehngenia longivitae</name>
    <dbReference type="NCBI Taxonomy" id="2562294"/>
    <lineage>
        <taxon>Bacteria</taxon>
        <taxon>Bacillati</taxon>
        <taxon>Bacillota</taxon>
        <taxon>Tissierellia</taxon>
        <taxon>Tissierellales</taxon>
        <taxon>Tissierellaceae</taxon>
        <taxon>Soehngenia</taxon>
    </lineage>
</organism>
<dbReference type="GO" id="GO:0044781">
    <property type="term" value="P:bacterial-type flagellum organization"/>
    <property type="evidence" value="ECO:0007669"/>
    <property type="project" value="UniProtKB-KW"/>
</dbReference>
<evidence type="ECO:0000256" key="6">
    <source>
        <dbReference type="ARBA" id="ARBA00023225"/>
    </source>
</evidence>
<feature type="domain" description="Flagellar assembly protein FliH/Type III secretion system HrpE" evidence="8">
    <location>
        <begin position="120"/>
        <end position="238"/>
    </location>
</feature>
<evidence type="ECO:0000256" key="1">
    <source>
        <dbReference type="ARBA" id="ARBA00003041"/>
    </source>
</evidence>
<evidence type="ECO:0000256" key="7">
    <source>
        <dbReference type="SAM" id="Coils"/>
    </source>
</evidence>
<dbReference type="PANTHER" id="PTHR34982">
    <property type="entry name" value="YOP PROTEINS TRANSLOCATION PROTEIN L"/>
    <property type="match status" value="1"/>
</dbReference>
<evidence type="ECO:0000256" key="2">
    <source>
        <dbReference type="ARBA" id="ARBA00006602"/>
    </source>
</evidence>
<dbReference type="PANTHER" id="PTHR34982:SF1">
    <property type="entry name" value="FLAGELLAR ASSEMBLY PROTEIN FLIH"/>
    <property type="match status" value="1"/>
</dbReference>
<comment type="function">
    <text evidence="1">Needed for flagellar regrowth and assembly.</text>
</comment>
<evidence type="ECO:0000256" key="5">
    <source>
        <dbReference type="ARBA" id="ARBA00022927"/>
    </source>
</evidence>
<keyword evidence="6" id="KW-1006">Bacterial flagellum protein export</keyword>
<evidence type="ECO:0000313" key="10">
    <source>
        <dbReference type="Proteomes" id="UP000298381"/>
    </source>
</evidence>
<dbReference type="SUPFAM" id="SSF160527">
    <property type="entry name" value="V-type ATPase subunit E-like"/>
    <property type="match status" value="1"/>
</dbReference>
<name>A0A4Z0D3I1_9FIRM</name>
<keyword evidence="4" id="KW-1005">Bacterial flagellum biogenesis</keyword>
<dbReference type="Proteomes" id="UP000298381">
    <property type="component" value="Unassembled WGS sequence"/>
</dbReference>
<comment type="similarity">
    <text evidence="2">Belongs to the FliH family.</text>
</comment>
<protein>
    <recommendedName>
        <fullName evidence="8">Flagellar assembly protein FliH/Type III secretion system HrpE domain-containing protein</fullName>
    </recommendedName>
</protein>
<dbReference type="Pfam" id="PF02108">
    <property type="entry name" value="FliH"/>
    <property type="match status" value="1"/>
</dbReference>
<dbReference type="InterPro" id="IPR051472">
    <property type="entry name" value="T3SS_Stator/FliH"/>
</dbReference>
<gene>
    <name evidence="9" type="ORF">E4100_06550</name>
</gene>
<feature type="coiled-coil region" evidence="7">
    <location>
        <begin position="8"/>
        <end position="68"/>
    </location>
</feature>
<keyword evidence="10" id="KW-1185">Reference proteome</keyword>
<proteinExistence type="inferred from homology"/>